<evidence type="ECO:0000313" key="3">
    <source>
        <dbReference type="EMBL" id="VDM28675.1"/>
    </source>
</evidence>
<dbReference type="AlphaFoldDB" id="A0A183U388"/>
<dbReference type="InterPro" id="IPR024079">
    <property type="entry name" value="MetalloPept_cat_dom_sf"/>
</dbReference>
<reference evidence="3 4" key="2">
    <citation type="submission" date="2018-11" db="EMBL/GenBank/DDBJ databases">
        <authorList>
            <consortium name="Pathogen Informatics"/>
        </authorList>
    </citation>
    <scope>NUCLEOTIDE SEQUENCE [LARGE SCALE GENOMIC DNA]</scope>
</reference>
<dbReference type="WBParaSite" id="TCNE_0000295801-mRNA-1">
    <property type="protein sequence ID" value="TCNE_0000295801-mRNA-1"/>
    <property type="gene ID" value="TCNE_0000295801"/>
</dbReference>
<evidence type="ECO:0000259" key="2">
    <source>
        <dbReference type="PROSITE" id="PS50215"/>
    </source>
</evidence>
<dbReference type="InterPro" id="IPR001590">
    <property type="entry name" value="Peptidase_M12B"/>
</dbReference>
<keyword evidence="4" id="KW-1185">Reference proteome</keyword>
<name>A0A183U388_TOXCA</name>
<dbReference type="Gene3D" id="3.40.390.10">
    <property type="entry name" value="Collagenase (Catalytic Domain)"/>
    <property type="match status" value="1"/>
</dbReference>
<reference evidence="5" key="1">
    <citation type="submission" date="2016-06" db="UniProtKB">
        <authorList>
            <consortium name="WormBaseParasite"/>
        </authorList>
    </citation>
    <scope>IDENTIFICATION</scope>
</reference>
<evidence type="ECO:0000313" key="4">
    <source>
        <dbReference type="Proteomes" id="UP000050794"/>
    </source>
</evidence>
<evidence type="ECO:0000256" key="1">
    <source>
        <dbReference type="PROSITE-ProRule" id="PRU00276"/>
    </source>
</evidence>
<dbReference type="GO" id="GO:0004222">
    <property type="term" value="F:metalloendopeptidase activity"/>
    <property type="evidence" value="ECO:0007669"/>
    <property type="project" value="InterPro"/>
</dbReference>
<organism evidence="4 5">
    <name type="scientific">Toxocara canis</name>
    <name type="common">Canine roundworm</name>
    <dbReference type="NCBI Taxonomy" id="6265"/>
    <lineage>
        <taxon>Eukaryota</taxon>
        <taxon>Metazoa</taxon>
        <taxon>Ecdysozoa</taxon>
        <taxon>Nematoda</taxon>
        <taxon>Chromadorea</taxon>
        <taxon>Rhabditida</taxon>
        <taxon>Spirurina</taxon>
        <taxon>Ascaridomorpha</taxon>
        <taxon>Ascaridoidea</taxon>
        <taxon>Toxocaridae</taxon>
        <taxon>Toxocara</taxon>
    </lineage>
</organism>
<dbReference type="PROSITE" id="PS50215">
    <property type="entry name" value="ADAM_MEPRO"/>
    <property type="match status" value="1"/>
</dbReference>
<comment type="caution">
    <text evidence="1">Lacks conserved residue(s) required for the propagation of feature annotation.</text>
</comment>
<dbReference type="SUPFAM" id="SSF55486">
    <property type="entry name" value="Metalloproteases ('zincins'), catalytic domain"/>
    <property type="match status" value="1"/>
</dbReference>
<dbReference type="EMBL" id="UYWY01003380">
    <property type="protein sequence ID" value="VDM28675.1"/>
    <property type="molecule type" value="Genomic_DNA"/>
</dbReference>
<dbReference type="Pfam" id="PF01421">
    <property type="entry name" value="Reprolysin"/>
    <property type="match status" value="1"/>
</dbReference>
<accession>A0A183U388</accession>
<evidence type="ECO:0000313" key="5">
    <source>
        <dbReference type="WBParaSite" id="TCNE_0000295801-mRNA-1"/>
    </source>
</evidence>
<feature type="domain" description="Peptidase M12B" evidence="2">
    <location>
        <begin position="1"/>
        <end position="83"/>
    </location>
</feature>
<sequence>MFARDLNVRLSVVYLEEWMDAQRIDAHAVIERTLSGAIEYVTGHIYHIPKDAALLFTREQFANNEVTCAAFGSVCTARAVSLVKVSLLFIRCFGSACPIQGRRNRRR</sequence>
<dbReference type="Proteomes" id="UP000050794">
    <property type="component" value="Unassembled WGS sequence"/>
</dbReference>
<proteinExistence type="predicted"/>
<gene>
    <name evidence="3" type="ORF">TCNE_LOCUS2958</name>
</gene>
<dbReference type="GO" id="GO:0006508">
    <property type="term" value="P:proteolysis"/>
    <property type="evidence" value="ECO:0007669"/>
    <property type="project" value="InterPro"/>
</dbReference>
<protein>
    <submittedName>
        <fullName evidence="5">Peptidase M12B domain-containing protein</fullName>
    </submittedName>
</protein>